<comment type="similarity">
    <text evidence="2 5">Belongs to the RecX family.</text>
</comment>
<evidence type="ECO:0000256" key="3">
    <source>
        <dbReference type="ARBA" id="ARBA00018111"/>
    </source>
</evidence>
<evidence type="ECO:0000256" key="4">
    <source>
        <dbReference type="ARBA" id="ARBA00022490"/>
    </source>
</evidence>
<evidence type="ECO:0000256" key="1">
    <source>
        <dbReference type="ARBA" id="ARBA00004496"/>
    </source>
</evidence>
<evidence type="ECO:0000259" key="6">
    <source>
        <dbReference type="Pfam" id="PF02631"/>
    </source>
</evidence>
<feature type="domain" description="RecX first three-helical" evidence="8">
    <location>
        <begin position="9"/>
        <end position="48"/>
    </location>
</feature>
<evidence type="ECO:0000256" key="2">
    <source>
        <dbReference type="ARBA" id="ARBA00009695"/>
    </source>
</evidence>
<gene>
    <name evidence="5" type="primary">recX</name>
    <name evidence="9" type="ORF">CAL65_17450</name>
</gene>
<name>A0A3E0WNB9_9GAMM</name>
<dbReference type="InterPro" id="IPR053926">
    <property type="entry name" value="RecX_HTH_1st"/>
</dbReference>
<comment type="subcellular location">
    <subcellularLocation>
        <location evidence="1 5">Cytoplasm</location>
    </subcellularLocation>
</comment>
<dbReference type="InterPro" id="IPR053924">
    <property type="entry name" value="RecX_HTH_2nd"/>
</dbReference>
<dbReference type="GO" id="GO:0005737">
    <property type="term" value="C:cytoplasm"/>
    <property type="evidence" value="ECO:0007669"/>
    <property type="project" value="UniProtKB-SubCell"/>
</dbReference>
<feature type="domain" description="RecX third three-helical" evidence="7">
    <location>
        <begin position="105"/>
        <end position="144"/>
    </location>
</feature>
<dbReference type="PANTHER" id="PTHR33602:SF1">
    <property type="entry name" value="REGULATORY PROTEIN RECX FAMILY PROTEIN"/>
    <property type="match status" value="1"/>
</dbReference>
<dbReference type="RefSeq" id="WP_116303405.1">
    <property type="nucleotide sequence ID" value="NZ_NFZV01000021.1"/>
</dbReference>
<dbReference type="HAMAP" id="MF_01114">
    <property type="entry name" value="RecX"/>
    <property type="match status" value="1"/>
</dbReference>
<evidence type="ECO:0000259" key="7">
    <source>
        <dbReference type="Pfam" id="PF21981"/>
    </source>
</evidence>
<comment type="function">
    <text evidence="5">Modulates RecA activity.</text>
</comment>
<dbReference type="InterPro" id="IPR036388">
    <property type="entry name" value="WH-like_DNA-bd_sf"/>
</dbReference>
<dbReference type="GO" id="GO:0006282">
    <property type="term" value="P:regulation of DNA repair"/>
    <property type="evidence" value="ECO:0007669"/>
    <property type="project" value="UniProtKB-UniRule"/>
</dbReference>
<evidence type="ECO:0000256" key="5">
    <source>
        <dbReference type="HAMAP-Rule" id="MF_01114"/>
    </source>
</evidence>
<evidence type="ECO:0000259" key="8">
    <source>
        <dbReference type="Pfam" id="PF21982"/>
    </source>
</evidence>
<dbReference type="Proteomes" id="UP000256763">
    <property type="component" value="Unassembled WGS sequence"/>
</dbReference>
<evidence type="ECO:0000313" key="10">
    <source>
        <dbReference type="Proteomes" id="UP000256763"/>
    </source>
</evidence>
<dbReference type="Pfam" id="PF21982">
    <property type="entry name" value="RecX_HTH1"/>
    <property type="match status" value="1"/>
</dbReference>
<dbReference type="PANTHER" id="PTHR33602">
    <property type="entry name" value="REGULATORY PROTEIN RECX FAMILY PROTEIN"/>
    <property type="match status" value="1"/>
</dbReference>
<dbReference type="Gene3D" id="1.10.10.10">
    <property type="entry name" value="Winged helix-like DNA-binding domain superfamily/Winged helix DNA-binding domain"/>
    <property type="match status" value="3"/>
</dbReference>
<dbReference type="Pfam" id="PF02631">
    <property type="entry name" value="RecX_HTH2"/>
    <property type="match status" value="1"/>
</dbReference>
<keyword evidence="4 5" id="KW-0963">Cytoplasm</keyword>
<proteinExistence type="inferred from homology"/>
<evidence type="ECO:0000313" key="9">
    <source>
        <dbReference type="EMBL" id="RFA33445.1"/>
    </source>
</evidence>
<dbReference type="OrthoDB" id="7066780at2"/>
<feature type="domain" description="RecX second three-helical" evidence="6">
    <location>
        <begin position="55"/>
        <end position="88"/>
    </location>
</feature>
<accession>A0A3E0WNB9</accession>
<sequence>MVEPTLTEARELGIRLLARREHSVRELRRKMRARELPDAVIEEALAQLQAERLLSDERFAEEFARSRRSQGYGPVRIVAELRERGVEKKPSELTETDEEVWAGLAAAARLKRFGPGAPETIRERNRQFRFLSNRGFTAEQIRQAFTAAASGEDVNFNE</sequence>
<dbReference type="Pfam" id="PF21981">
    <property type="entry name" value="RecX_HTH3"/>
    <property type="match status" value="1"/>
</dbReference>
<keyword evidence="10" id="KW-1185">Reference proteome</keyword>
<protein>
    <recommendedName>
        <fullName evidence="3 5">Regulatory protein RecX</fullName>
    </recommendedName>
</protein>
<dbReference type="InterPro" id="IPR053925">
    <property type="entry name" value="RecX_HTH_3rd"/>
</dbReference>
<dbReference type="InterPro" id="IPR003783">
    <property type="entry name" value="Regulatory_RecX"/>
</dbReference>
<organism evidence="9 10">
    <name type="scientific">Alkalilimnicola ehrlichii</name>
    <dbReference type="NCBI Taxonomy" id="351052"/>
    <lineage>
        <taxon>Bacteria</taxon>
        <taxon>Pseudomonadati</taxon>
        <taxon>Pseudomonadota</taxon>
        <taxon>Gammaproteobacteria</taxon>
        <taxon>Chromatiales</taxon>
        <taxon>Ectothiorhodospiraceae</taxon>
        <taxon>Alkalilimnicola</taxon>
    </lineage>
</organism>
<comment type="caution">
    <text evidence="9">The sequence shown here is derived from an EMBL/GenBank/DDBJ whole genome shotgun (WGS) entry which is preliminary data.</text>
</comment>
<dbReference type="EMBL" id="NFZW01000021">
    <property type="protein sequence ID" value="RFA33445.1"/>
    <property type="molecule type" value="Genomic_DNA"/>
</dbReference>
<dbReference type="AlphaFoldDB" id="A0A3E0WNB9"/>
<reference evidence="10" key="1">
    <citation type="submission" date="2017-05" db="EMBL/GenBank/DDBJ databases">
        <authorList>
            <person name="Sharma S."/>
            <person name="Sidhu C."/>
            <person name="Pinnaka A.K."/>
        </authorList>
    </citation>
    <scope>NUCLEOTIDE SEQUENCE [LARGE SCALE GENOMIC DNA]</scope>
    <source>
        <strain evidence="10">AK93</strain>
    </source>
</reference>